<keyword evidence="3 7" id="KW-0863">Zinc-finger</keyword>
<protein>
    <recommendedName>
        <fullName evidence="9">SWIM-type domain-containing protein</fullName>
    </recommendedName>
</protein>
<dbReference type="Pfam" id="PF03108">
    <property type="entry name" value="DBD_Tnp_Mut"/>
    <property type="match status" value="1"/>
</dbReference>
<keyword evidence="2" id="KW-0479">Metal-binding</keyword>
<feature type="region of interest" description="Disordered" evidence="8">
    <location>
        <begin position="160"/>
        <end position="207"/>
    </location>
</feature>
<sequence>MATSWFTLEIHYNGYFVDLPQKMYFGGEVHMEPSINPDRMSYLEMQSILEDLRQPRVATIYHKMPDQDLDVGLRLVSTDQDVLDMFAIHTGRGNIQIYIVADMDEVLNEVPLAAMEMDGVQKPVEVEEVDLVDSSSNSHYSMIGEEDSCFDSDYDPHIYGGHVGGGVNEDDESMEDGNSHEGEGLKDGNSAKAEGRGDGNISEGDEVLSDYAPSDELCSLVDSDMEDEAPRYLEFHEDRDMENPQLCLGQLFSSTAVFRAALREHCIKEGRDFRFKKNESTRVTAVLYRAKRRAIEQIEGNAAKQYMKIRVYAMMILRHNPGSAAWVKVERPQLDVAATFQRLFVVFDAQRRGLLAGVRPFIGLDACHLKGHFGGQLLHAVARDGNDRMYPVAMAVVEAECKDSWSWFLENLAAVIGSVEEFGWTFISDRQKGLVPSFDAVLPRADHRFCIRHMYANFMAEFKGKALKDLMWQAASTYTVQEFTQAMEKIKKKSQAAYNWLAAVNPTQWARHAFTSRPKCDLLSNNLSESFNSMIMEARDKPIITCIETIRRIIMKRYQVNKAKMSHHQWLLCPRIQQKLEDRKEDAKFCEATYAGGRLFEVTSKSQTLVVDLERRTCICRQWDLTGVPCCHAITAIYVDGAQPEEYVDPYFHVQTYLRSYEPHIVPIPDEQHWTGVDLGEPVMPPPLRRPPGRPKRVRRKGVDEPVNPYRIRKHHQSLRCSKCRVYGHNTRTCKGQKIYQGFATAWPWLGIAWPLLGHAFPLLG</sequence>
<evidence type="ECO:0000313" key="11">
    <source>
        <dbReference type="Proteomes" id="UP001415857"/>
    </source>
</evidence>
<dbReference type="InterPro" id="IPR058594">
    <property type="entry name" value="PB1-like_dom_pln"/>
</dbReference>
<dbReference type="Pfam" id="PF26130">
    <property type="entry name" value="PB1-like"/>
    <property type="match status" value="1"/>
</dbReference>
<proteinExistence type="predicted"/>
<dbReference type="SMART" id="SM00575">
    <property type="entry name" value="ZnF_PMZ"/>
    <property type="match status" value="1"/>
</dbReference>
<dbReference type="Proteomes" id="UP001415857">
    <property type="component" value="Unassembled WGS sequence"/>
</dbReference>
<feature type="compositionally biased region" description="Basic and acidic residues" evidence="8">
    <location>
        <begin position="177"/>
        <end position="186"/>
    </location>
</feature>
<dbReference type="EMBL" id="JBBPBK010000003">
    <property type="protein sequence ID" value="KAK9287670.1"/>
    <property type="molecule type" value="Genomic_DNA"/>
</dbReference>
<dbReference type="InterPro" id="IPR007527">
    <property type="entry name" value="Znf_SWIM"/>
</dbReference>
<name>A0AAP0RYP9_LIQFO</name>
<keyword evidence="11" id="KW-1185">Reference proteome</keyword>
<evidence type="ECO:0000256" key="5">
    <source>
        <dbReference type="ARBA" id="ARBA00023125"/>
    </source>
</evidence>
<accession>A0AAP0RYP9</accession>
<dbReference type="PROSITE" id="PS01007">
    <property type="entry name" value="TRANSPOSASE_MUTATOR"/>
    <property type="match status" value="1"/>
</dbReference>
<gene>
    <name evidence="10" type="ORF">L1049_016108</name>
</gene>
<dbReference type="GO" id="GO:0006313">
    <property type="term" value="P:DNA transposition"/>
    <property type="evidence" value="ECO:0007669"/>
    <property type="project" value="InterPro"/>
</dbReference>
<dbReference type="InterPro" id="IPR006564">
    <property type="entry name" value="Znf_PMZ"/>
</dbReference>
<feature type="compositionally biased region" description="Basic residues" evidence="8">
    <location>
        <begin position="691"/>
        <end position="700"/>
    </location>
</feature>
<evidence type="ECO:0000256" key="7">
    <source>
        <dbReference type="PROSITE-ProRule" id="PRU00325"/>
    </source>
</evidence>
<dbReference type="GO" id="GO:0003677">
    <property type="term" value="F:DNA binding"/>
    <property type="evidence" value="ECO:0007669"/>
    <property type="project" value="UniProtKB-KW"/>
</dbReference>
<dbReference type="InterPro" id="IPR004332">
    <property type="entry name" value="Transposase_MuDR"/>
</dbReference>
<comment type="caution">
    <text evidence="10">The sequence shown here is derived from an EMBL/GenBank/DDBJ whole genome shotgun (WGS) entry which is preliminary data.</text>
</comment>
<dbReference type="Pfam" id="PF10551">
    <property type="entry name" value="MULE"/>
    <property type="match status" value="1"/>
</dbReference>
<dbReference type="AlphaFoldDB" id="A0AAP0RYP9"/>
<feature type="domain" description="SWIM-type" evidence="9">
    <location>
        <begin position="609"/>
        <end position="641"/>
    </location>
</feature>
<evidence type="ECO:0000256" key="1">
    <source>
        <dbReference type="ARBA" id="ARBA00022578"/>
    </source>
</evidence>
<dbReference type="Pfam" id="PF04434">
    <property type="entry name" value="SWIM"/>
    <property type="match status" value="1"/>
</dbReference>
<dbReference type="PROSITE" id="PS50966">
    <property type="entry name" value="ZF_SWIM"/>
    <property type="match status" value="1"/>
</dbReference>
<organism evidence="10 11">
    <name type="scientific">Liquidambar formosana</name>
    <name type="common">Formosan gum</name>
    <dbReference type="NCBI Taxonomy" id="63359"/>
    <lineage>
        <taxon>Eukaryota</taxon>
        <taxon>Viridiplantae</taxon>
        <taxon>Streptophyta</taxon>
        <taxon>Embryophyta</taxon>
        <taxon>Tracheophyta</taxon>
        <taxon>Spermatophyta</taxon>
        <taxon>Magnoliopsida</taxon>
        <taxon>eudicotyledons</taxon>
        <taxon>Gunneridae</taxon>
        <taxon>Pentapetalae</taxon>
        <taxon>Saxifragales</taxon>
        <taxon>Altingiaceae</taxon>
        <taxon>Liquidambar</taxon>
    </lineage>
</organism>
<dbReference type="PANTHER" id="PTHR31973">
    <property type="entry name" value="POLYPROTEIN, PUTATIVE-RELATED"/>
    <property type="match status" value="1"/>
</dbReference>
<keyword evidence="4" id="KW-0862">Zinc</keyword>
<evidence type="ECO:0000256" key="8">
    <source>
        <dbReference type="SAM" id="MobiDB-lite"/>
    </source>
</evidence>
<keyword evidence="1" id="KW-0815">Transposition</keyword>
<evidence type="ECO:0000256" key="2">
    <source>
        <dbReference type="ARBA" id="ARBA00022723"/>
    </source>
</evidence>
<reference evidence="10 11" key="1">
    <citation type="journal article" date="2024" name="Plant J.">
        <title>Genome sequences and population genomics reveal climatic adaptation and genomic divergence between two closely related sweetgum species.</title>
        <authorList>
            <person name="Xu W.Q."/>
            <person name="Ren C.Q."/>
            <person name="Zhang X.Y."/>
            <person name="Comes H.P."/>
            <person name="Liu X.H."/>
            <person name="Li Y.G."/>
            <person name="Kettle C.J."/>
            <person name="Jalonen R."/>
            <person name="Gaisberger H."/>
            <person name="Ma Y.Z."/>
            <person name="Qiu Y.X."/>
        </authorList>
    </citation>
    <scope>NUCLEOTIDE SEQUENCE [LARGE SCALE GENOMIC DNA]</scope>
    <source>
        <strain evidence="10">Hangzhou</strain>
    </source>
</reference>
<dbReference type="GO" id="GO:0004803">
    <property type="term" value="F:transposase activity"/>
    <property type="evidence" value="ECO:0007669"/>
    <property type="project" value="InterPro"/>
</dbReference>
<evidence type="ECO:0000313" key="10">
    <source>
        <dbReference type="EMBL" id="KAK9287670.1"/>
    </source>
</evidence>
<dbReference type="InterPro" id="IPR018289">
    <property type="entry name" value="MULE_transposase_dom"/>
</dbReference>
<dbReference type="GO" id="GO:0008270">
    <property type="term" value="F:zinc ion binding"/>
    <property type="evidence" value="ECO:0007669"/>
    <property type="project" value="UniProtKB-KW"/>
</dbReference>
<keyword evidence="5" id="KW-0238">DNA-binding</keyword>
<feature type="region of interest" description="Disordered" evidence="8">
    <location>
        <begin position="682"/>
        <end position="704"/>
    </location>
</feature>
<dbReference type="PANTHER" id="PTHR31973:SF187">
    <property type="entry name" value="MUTATOR TRANSPOSASE MUDRA PROTEIN"/>
    <property type="match status" value="1"/>
</dbReference>
<evidence type="ECO:0000256" key="6">
    <source>
        <dbReference type="ARBA" id="ARBA00023172"/>
    </source>
</evidence>
<keyword evidence="6" id="KW-0233">DNA recombination</keyword>
<evidence type="ECO:0000256" key="3">
    <source>
        <dbReference type="ARBA" id="ARBA00022771"/>
    </source>
</evidence>
<evidence type="ECO:0000256" key="4">
    <source>
        <dbReference type="ARBA" id="ARBA00022833"/>
    </source>
</evidence>
<dbReference type="InterPro" id="IPR001207">
    <property type="entry name" value="Transposase_mutator"/>
</dbReference>
<evidence type="ECO:0000259" key="9">
    <source>
        <dbReference type="PROSITE" id="PS50966"/>
    </source>
</evidence>